<dbReference type="PANTHER" id="PTHR43479:SF11">
    <property type="entry name" value="ACREF_ENVCD OPERON REPRESSOR-RELATED"/>
    <property type="match status" value="1"/>
</dbReference>
<dbReference type="InterPro" id="IPR050624">
    <property type="entry name" value="HTH-type_Tx_Regulator"/>
</dbReference>
<dbReference type="InterPro" id="IPR009057">
    <property type="entry name" value="Homeodomain-like_sf"/>
</dbReference>
<dbReference type="STRING" id="1503961.SAMN05421736_108170"/>
<evidence type="ECO:0000256" key="3">
    <source>
        <dbReference type="PROSITE-ProRule" id="PRU00335"/>
    </source>
</evidence>
<dbReference type="PANTHER" id="PTHR43479">
    <property type="entry name" value="ACREF/ENVCD OPERON REPRESSOR-RELATED"/>
    <property type="match status" value="1"/>
</dbReference>
<dbReference type="SUPFAM" id="SSF46689">
    <property type="entry name" value="Homeodomain-like"/>
    <property type="match status" value="1"/>
</dbReference>
<dbReference type="AlphaFoldDB" id="A0A1H3RLL6"/>
<dbReference type="PROSITE" id="PS50977">
    <property type="entry name" value="HTH_TETR_2"/>
    <property type="match status" value="1"/>
</dbReference>
<dbReference type="Gene3D" id="1.10.357.10">
    <property type="entry name" value="Tetracycline Repressor, domain 2"/>
    <property type="match status" value="1"/>
</dbReference>
<name>A0A1H3RLL6_9BACI</name>
<feature type="DNA-binding region" description="H-T-H motif" evidence="3">
    <location>
        <begin position="34"/>
        <end position="53"/>
    </location>
</feature>
<feature type="domain" description="HTH tetR-type" evidence="4">
    <location>
        <begin position="11"/>
        <end position="71"/>
    </location>
</feature>
<sequence length="198" mass="23873">MPKGFTKEEMDIIKEKLLFKGRVMFAKYGFRKFGIRDLTAEIGIASGMFYKFFDSKEELLFIILENEKNKIREKIYNEMMVYKNDPKKALKSFYYIIIKELQENPIMKTILLKEEYPFIAKQMTEEQMLEERNKSLLPIMELANYWKKKGYIKDIDIEVVINSLRSLVYLWFHKAEIGEDNYTDVIEFMINRICRYLD</sequence>
<dbReference type="Proteomes" id="UP000198935">
    <property type="component" value="Unassembled WGS sequence"/>
</dbReference>
<accession>A0A1H3RLL6</accession>
<keyword evidence="1" id="KW-0678">Repressor</keyword>
<dbReference type="GO" id="GO:0003677">
    <property type="term" value="F:DNA binding"/>
    <property type="evidence" value="ECO:0007669"/>
    <property type="project" value="UniProtKB-UniRule"/>
</dbReference>
<keyword evidence="2 3" id="KW-0238">DNA-binding</keyword>
<evidence type="ECO:0000313" key="5">
    <source>
        <dbReference type="EMBL" id="SDZ26493.1"/>
    </source>
</evidence>
<protein>
    <submittedName>
        <fullName evidence="5">DNA-binding transcriptional regulator, AcrR family</fullName>
    </submittedName>
</protein>
<reference evidence="6" key="1">
    <citation type="submission" date="2016-10" db="EMBL/GenBank/DDBJ databases">
        <authorList>
            <person name="Varghese N."/>
            <person name="Submissions S."/>
        </authorList>
    </citation>
    <scope>NUCLEOTIDE SEQUENCE [LARGE SCALE GENOMIC DNA]</scope>
    <source>
        <strain evidence="6">SP</strain>
    </source>
</reference>
<evidence type="ECO:0000313" key="6">
    <source>
        <dbReference type="Proteomes" id="UP000198935"/>
    </source>
</evidence>
<organism evidence="5 6">
    <name type="scientific">Evansella caseinilytica</name>
    <dbReference type="NCBI Taxonomy" id="1503961"/>
    <lineage>
        <taxon>Bacteria</taxon>
        <taxon>Bacillati</taxon>
        <taxon>Bacillota</taxon>
        <taxon>Bacilli</taxon>
        <taxon>Bacillales</taxon>
        <taxon>Bacillaceae</taxon>
        <taxon>Evansella</taxon>
    </lineage>
</organism>
<evidence type="ECO:0000256" key="1">
    <source>
        <dbReference type="ARBA" id="ARBA00022491"/>
    </source>
</evidence>
<gene>
    <name evidence="5" type="ORF">SAMN05421736_108170</name>
</gene>
<evidence type="ECO:0000256" key="2">
    <source>
        <dbReference type="ARBA" id="ARBA00023125"/>
    </source>
</evidence>
<keyword evidence="6" id="KW-1185">Reference proteome</keyword>
<dbReference type="Pfam" id="PF00440">
    <property type="entry name" value="TetR_N"/>
    <property type="match status" value="1"/>
</dbReference>
<proteinExistence type="predicted"/>
<dbReference type="InterPro" id="IPR001647">
    <property type="entry name" value="HTH_TetR"/>
</dbReference>
<dbReference type="OrthoDB" id="9812993at2"/>
<dbReference type="EMBL" id="FNPI01000008">
    <property type="protein sequence ID" value="SDZ26493.1"/>
    <property type="molecule type" value="Genomic_DNA"/>
</dbReference>
<evidence type="ECO:0000259" key="4">
    <source>
        <dbReference type="PROSITE" id="PS50977"/>
    </source>
</evidence>